<protein>
    <submittedName>
        <fullName evidence="2">Uncharacterized protein</fullName>
    </submittedName>
</protein>
<proteinExistence type="predicted"/>
<evidence type="ECO:0000256" key="1">
    <source>
        <dbReference type="SAM" id="SignalP"/>
    </source>
</evidence>
<feature type="chain" id="PRO_5037369634" evidence="1">
    <location>
        <begin position="26"/>
        <end position="555"/>
    </location>
</feature>
<keyword evidence="1" id="KW-0732">Signal</keyword>
<keyword evidence="3" id="KW-1185">Reference proteome</keyword>
<name>A0A934V7H9_9BACT</name>
<sequence length="555" mass="62090">MIRIKTLSLPLISALVASTITTATAQVELQLNSEKTYRQSKKGIYFKGGTFKVRLDDGHVSTIGFCDDPNYYPPGRYINACSPGTSGFLSMGNLDNADVQRPYLVITELQDAIAIAPLYEDKIKLLAAPASGLPRPSGGFGDDSSAVYYNLHTTNVREYGITGYFLNRKYTKNQRDKFEREIVPGAYRYSFPRLNNPDMPAPITAVIYPMLEGKAKKNNRVSGFEFTKVNKNKWTDGYVELSYLKPNSYNWAGLTPNVVFANVDRLYFSLRALRNPAKPDSSDVFRDTSIFPAFTNSAGDNPRVLLSNPYVKSFITPPIIPSGTRAIAELELQRGFQTGGVTYDLSNRKFQIPVAVFDRYTEFVSLYLSKASKKNKGILEDPDKDGYNNLTEWILESEPSSAASIPAAPQPAPYQAVDIIGGPTPFGSYYGFNVDIKEGTVPKVTTTLQRSKDQGKTWENFVDGYYYANGSYTDLNDPPEETLTFPYLPVPGVDWQVQTVRTNIRGISRVQVQVRSMTHIDVNIDNYLDEDNWYYQPPGATGHIYRVKVTLPNKK</sequence>
<reference evidence="2" key="1">
    <citation type="submission" date="2021-01" db="EMBL/GenBank/DDBJ databases">
        <title>Modified the classification status of verrucomicrobia.</title>
        <authorList>
            <person name="Feng X."/>
        </authorList>
    </citation>
    <scope>NUCLEOTIDE SEQUENCE</scope>
    <source>
        <strain evidence="2">JCM 18052</strain>
    </source>
</reference>
<dbReference type="RefSeq" id="WP_200351112.1">
    <property type="nucleotide sequence ID" value="NZ_BAABHZ010000006.1"/>
</dbReference>
<organism evidence="2 3">
    <name type="scientific">Luteolibacter yonseiensis</name>
    <dbReference type="NCBI Taxonomy" id="1144680"/>
    <lineage>
        <taxon>Bacteria</taxon>
        <taxon>Pseudomonadati</taxon>
        <taxon>Verrucomicrobiota</taxon>
        <taxon>Verrucomicrobiia</taxon>
        <taxon>Verrucomicrobiales</taxon>
        <taxon>Verrucomicrobiaceae</taxon>
        <taxon>Luteolibacter</taxon>
    </lineage>
</organism>
<dbReference type="AlphaFoldDB" id="A0A934V7H9"/>
<comment type="caution">
    <text evidence="2">The sequence shown here is derived from an EMBL/GenBank/DDBJ whole genome shotgun (WGS) entry which is preliminary data.</text>
</comment>
<evidence type="ECO:0000313" key="2">
    <source>
        <dbReference type="EMBL" id="MBK1816157.1"/>
    </source>
</evidence>
<dbReference type="EMBL" id="JAENIK010000011">
    <property type="protein sequence ID" value="MBK1816157.1"/>
    <property type="molecule type" value="Genomic_DNA"/>
</dbReference>
<gene>
    <name evidence="2" type="ORF">JIN84_11080</name>
</gene>
<accession>A0A934V7H9</accession>
<feature type="signal peptide" evidence="1">
    <location>
        <begin position="1"/>
        <end position="25"/>
    </location>
</feature>
<evidence type="ECO:0000313" key="3">
    <source>
        <dbReference type="Proteomes" id="UP000600139"/>
    </source>
</evidence>
<dbReference type="Proteomes" id="UP000600139">
    <property type="component" value="Unassembled WGS sequence"/>
</dbReference>